<evidence type="ECO:0000256" key="8">
    <source>
        <dbReference type="ARBA" id="ARBA00022840"/>
    </source>
</evidence>
<dbReference type="InterPro" id="IPR003660">
    <property type="entry name" value="HAMP_dom"/>
</dbReference>
<dbReference type="PANTHER" id="PTHR44757:SF2">
    <property type="entry name" value="BIOFILM ARCHITECTURE MAINTENANCE PROTEIN MBAA"/>
    <property type="match status" value="1"/>
</dbReference>
<dbReference type="InterPro" id="IPR052155">
    <property type="entry name" value="Biofilm_reg_signaling"/>
</dbReference>
<dbReference type="CDD" id="cd06225">
    <property type="entry name" value="HAMP"/>
    <property type="match status" value="1"/>
</dbReference>
<keyword evidence="10" id="KW-0902">Two-component regulatory system</keyword>
<dbReference type="NCBIfam" id="TIGR00254">
    <property type="entry name" value="GGDEF"/>
    <property type="match status" value="1"/>
</dbReference>
<dbReference type="eggNOG" id="COG5001">
    <property type="taxonomic scope" value="Bacteria"/>
</dbReference>
<dbReference type="GO" id="GO:0005886">
    <property type="term" value="C:plasma membrane"/>
    <property type="evidence" value="ECO:0007669"/>
    <property type="project" value="UniProtKB-SubCell"/>
</dbReference>
<dbReference type="InterPro" id="IPR000014">
    <property type="entry name" value="PAS"/>
</dbReference>
<proteinExistence type="predicted"/>
<keyword evidence="9 13" id="KW-1133">Transmembrane helix</keyword>
<dbReference type="Proteomes" id="UP000008467">
    <property type="component" value="Chromosome"/>
</dbReference>
<keyword evidence="12" id="KW-0175">Coiled coil</keyword>
<evidence type="ECO:0000259" key="17">
    <source>
        <dbReference type="PROSITE" id="PS50887"/>
    </source>
</evidence>
<keyword evidence="11 13" id="KW-0472">Membrane</keyword>
<keyword evidence="7" id="KW-0418">Kinase</keyword>
<feature type="transmembrane region" description="Helical" evidence="13">
    <location>
        <begin position="284"/>
        <end position="305"/>
    </location>
</feature>
<dbReference type="Gene3D" id="3.30.70.270">
    <property type="match status" value="1"/>
</dbReference>
<gene>
    <name evidence="18" type="ordered locus">Clole_1033</name>
</gene>
<dbReference type="Pfam" id="PF00990">
    <property type="entry name" value="GGDEF"/>
    <property type="match status" value="1"/>
</dbReference>
<evidence type="ECO:0000313" key="19">
    <source>
        <dbReference type="Proteomes" id="UP000008467"/>
    </source>
</evidence>
<dbReference type="PROSITE" id="PS50113">
    <property type="entry name" value="PAC"/>
    <property type="match status" value="1"/>
</dbReference>
<keyword evidence="5 13" id="KW-0812">Transmembrane</keyword>
<dbReference type="GO" id="GO:0000160">
    <property type="term" value="P:phosphorelay signal transduction system"/>
    <property type="evidence" value="ECO:0007669"/>
    <property type="project" value="UniProtKB-KW"/>
</dbReference>
<dbReference type="GO" id="GO:0005524">
    <property type="term" value="F:ATP binding"/>
    <property type="evidence" value="ECO:0007669"/>
    <property type="project" value="UniProtKB-KW"/>
</dbReference>
<dbReference type="Pfam" id="PF02743">
    <property type="entry name" value="dCache_1"/>
    <property type="match status" value="1"/>
</dbReference>
<dbReference type="KEGG" id="cle:Clole_1033"/>
<feature type="domain" description="PAC" evidence="14">
    <location>
        <begin position="467"/>
        <end position="520"/>
    </location>
</feature>
<dbReference type="InterPro" id="IPR043128">
    <property type="entry name" value="Rev_trsase/Diguanyl_cyclase"/>
</dbReference>
<dbReference type="PANTHER" id="PTHR44757">
    <property type="entry name" value="DIGUANYLATE CYCLASE DGCP"/>
    <property type="match status" value="1"/>
</dbReference>
<dbReference type="CDD" id="cd01948">
    <property type="entry name" value="EAL"/>
    <property type="match status" value="1"/>
</dbReference>
<evidence type="ECO:0000259" key="16">
    <source>
        <dbReference type="PROSITE" id="PS50885"/>
    </source>
</evidence>
<evidence type="ECO:0000256" key="4">
    <source>
        <dbReference type="ARBA" id="ARBA00022679"/>
    </source>
</evidence>
<evidence type="ECO:0000256" key="9">
    <source>
        <dbReference type="ARBA" id="ARBA00022989"/>
    </source>
</evidence>
<feature type="transmembrane region" description="Helical" evidence="13">
    <location>
        <begin position="7"/>
        <end position="29"/>
    </location>
</feature>
<dbReference type="CDD" id="cd18773">
    <property type="entry name" value="PDC1_HK_sensor"/>
    <property type="match status" value="1"/>
</dbReference>
<dbReference type="InterPro" id="IPR035965">
    <property type="entry name" value="PAS-like_dom_sf"/>
</dbReference>
<keyword evidence="4" id="KW-0808">Transferase</keyword>
<dbReference type="Gene3D" id="3.30.450.20">
    <property type="entry name" value="PAS domain"/>
    <property type="match status" value="2"/>
</dbReference>
<feature type="domain" description="EAL" evidence="15">
    <location>
        <begin position="693"/>
        <end position="947"/>
    </location>
</feature>
<evidence type="ECO:0000256" key="7">
    <source>
        <dbReference type="ARBA" id="ARBA00022777"/>
    </source>
</evidence>
<name>F2JRF6_CELLD</name>
<dbReference type="PROSITE" id="PS50887">
    <property type="entry name" value="GGDEF"/>
    <property type="match status" value="1"/>
</dbReference>
<dbReference type="PROSITE" id="PS50885">
    <property type="entry name" value="HAMP"/>
    <property type="match status" value="1"/>
</dbReference>
<comment type="subcellular location">
    <subcellularLocation>
        <location evidence="1">Cell membrane</location>
        <topology evidence="1">Multi-pass membrane protein</topology>
    </subcellularLocation>
</comment>
<evidence type="ECO:0000259" key="14">
    <source>
        <dbReference type="PROSITE" id="PS50113"/>
    </source>
</evidence>
<dbReference type="SUPFAM" id="SSF55073">
    <property type="entry name" value="Nucleotide cyclase"/>
    <property type="match status" value="1"/>
</dbReference>
<keyword evidence="19" id="KW-1185">Reference proteome</keyword>
<evidence type="ECO:0000256" key="6">
    <source>
        <dbReference type="ARBA" id="ARBA00022741"/>
    </source>
</evidence>
<dbReference type="CDD" id="cd12912">
    <property type="entry name" value="PDC2_MCP_like"/>
    <property type="match status" value="1"/>
</dbReference>
<dbReference type="SUPFAM" id="SSF158472">
    <property type="entry name" value="HAMP domain-like"/>
    <property type="match status" value="1"/>
</dbReference>
<dbReference type="InterPro" id="IPR033479">
    <property type="entry name" value="dCache_1"/>
</dbReference>
<dbReference type="Pfam" id="PF00672">
    <property type="entry name" value="HAMP"/>
    <property type="match status" value="1"/>
</dbReference>
<dbReference type="AlphaFoldDB" id="F2JRF6"/>
<sequence length="949" mass="107649">MQIKKKLPLIMISLICVPLLILAVVIYLYSANNLIRRSENNIKQLATSEGRALEALIKAKEYRVQVLATDERIIDALNEKESNATRMSSLKVEKAKELLKQVCTNEDIYEAFLIDKEGNIFIDSNEESEQITLKDQEMYENVLKGETVFSDILFSNTESGKVINITVPVKNEYDEVIGAVCQVIFNNWFSDFSKNIKIEQTGYAYILDEKLNFIAHPDIIKEGEALVSDGMRQMIKEAYDKEENHGAGVYTYKGQEKYGSFYIVGDIDWIICVVQNVKEIEKQAVIEFLLIIMSIIVLVIIVSIASMQISKKITRPIDQLTTIISHASDGDFGQICSYAGNDEIGVLSKHYNQMLKSLGESHSDLNHVCEELSATQAELKNNIEELTRSKEALLISEKRYKTTLNAIEEVIWEYNVKTKTFFATEKWEELVGCSSNNIKIFNVIKDTLEPHHIEVFMLVLKGCIEGRNDSFSQELYMKNEHRWLLCKGHVVRSENGKLDKLIGILTDITDNKANEERVRKLAFFDVLTGCLNKQTFMESLETWLSPGEAIKDAALLFIDLDDFKKINDTLGHEMGDKLLNYVAKVLRHIIPQDSFISRFGGDEFVIFKTSVSDLGEIQEMVYSILNIFQDPIRIDGKDIHITCSIGIALYPLDGTSGDILLKNADTAMYKAKDNGKNSYSFYAPDMSKSLDRKLLVEGALREAIGKNTLYLQYQPIIELKTGKTVAAEALLRLKDDELGFISPGEFIPIAEETGLIIPTGDWVIENALRELSYYRLVGYESLSITINVSSLQMKDRNFIDKLKLMVQNAKIPPEFIKLEVTESVFMENVEKSINLFREIKKMGIKLALDDFGTGYSSLNYLRSIPLDILKIDKSFIDEITTSRVLSEIVDSIIGMAHTLDILVVAEGVESEEQLSILKEKGCDFIQGYFFSKPLMPNQLEERLQEEKYA</sequence>
<keyword evidence="2" id="KW-1003">Cell membrane</keyword>
<dbReference type="InterPro" id="IPR000700">
    <property type="entry name" value="PAS-assoc_C"/>
</dbReference>
<keyword evidence="8" id="KW-0067">ATP-binding</keyword>
<dbReference type="Gene3D" id="3.20.20.450">
    <property type="entry name" value="EAL domain"/>
    <property type="match status" value="1"/>
</dbReference>
<dbReference type="PROSITE" id="PS50883">
    <property type="entry name" value="EAL"/>
    <property type="match status" value="1"/>
</dbReference>
<dbReference type="SMART" id="SM00304">
    <property type="entry name" value="HAMP"/>
    <property type="match status" value="1"/>
</dbReference>
<evidence type="ECO:0000259" key="15">
    <source>
        <dbReference type="PROSITE" id="PS50883"/>
    </source>
</evidence>
<dbReference type="SUPFAM" id="SSF103190">
    <property type="entry name" value="Sensory domain-like"/>
    <property type="match status" value="1"/>
</dbReference>
<keyword evidence="3" id="KW-0597">Phosphoprotein</keyword>
<dbReference type="Pfam" id="PF00563">
    <property type="entry name" value="EAL"/>
    <property type="match status" value="1"/>
</dbReference>
<evidence type="ECO:0000256" key="12">
    <source>
        <dbReference type="SAM" id="Coils"/>
    </source>
</evidence>
<dbReference type="Gene3D" id="6.10.340.10">
    <property type="match status" value="1"/>
</dbReference>
<feature type="domain" description="GGDEF" evidence="17">
    <location>
        <begin position="551"/>
        <end position="684"/>
    </location>
</feature>
<evidence type="ECO:0000313" key="18">
    <source>
        <dbReference type="EMBL" id="ADZ82765.1"/>
    </source>
</evidence>
<dbReference type="EMBL" id="CP002582">
    <property type="protein sequence ID" value="ADZ82765.1"/>
    <property type="molecule type" value="Genomic_DNA"/>
</dbReference>
<evidence type="ECO:0000256" key="13">
    <source>
        <dbReference type="SAM" id="Phobius"/>
    </source>
</evidence>
<reference evidence="18 19" key="1">
    <citation type="journal article" date="2011" name="J. Bacteriol.">
        <title>Complete genome sequence of the cellulose-degrading bacterium Cellulosilyticum lentocellum.</title>
        <authorList>
            <consortium name="US DOE Joint Genome Institute"/>
            <person name="Miller D.A."/>
            <person name="Suen G."/>
            <person name="Bruce D."/>
            <person name="Copeland A."/>
            <person name="Cheng J.F."/>
            <person name="Detter C."/>
            <person name="Goodwin L.A."/>
            <person name="Han C.S."/>
            <person name="Hauser L.J."/>
            <person name="Land M.L."/>
            <person name="Lapidus A."/>
            <person name="Lucas S."/>
            <person name="Meincke L."/>
            <person name="Pitluck S."/>
            <person name="Tapia R."/>
            <person name="Teshima H."/>
            <person name="Woyke T."/>
            <person name="Fox B.G."/>
            <person name="Angert E.R."/>
            <person name="Currie C.R."/>
        </authorList>
    </citation>
    <scope>NUCLEOTIDE SEQUENCE [LARGE SCALE GENOMIC DNA]</scope>
    <source>
        <strain evidence="19">ATCC 49066 / DSM 5427 / NCIMB 11756 / RHM5</strain>
    </source>
</reference>
<feature type="coiled-coil region" evidence="12">
    <location>
        <begin position="369"/>
        <end position="396"/>
    </location>
</feature>
<dbReference type="HOGENOM" id="CLU_000445_70_44_9"/>
<evidence type="ECO:0000256" key="2">
    <source>
        <dbReference type="ARBA" id="ARBA00022475"/>
    </source>
</evidence>
<dbReference type="InterPro" id="IPR035919">
    <property type="entry name" value="EAL_sf"/>
</dbReference>
<dbReference type="STRING" id="642492.Clole_1033"/>
<keyword evidence="6" id="KW-0547">Nucleotide-binding</keyword>
<organism evidence="18 19">
    <name type="scientific">Cellulosilyticum lentocellum (strain ATCC 49066 / DSM 5427 / NCIMB 11756 / RHM5)</name>
    <name type="common">Clostridium lentocellum</name>
    <dbReference type="NCBI Taxonomy" id="642492"/>
    <lineage>
        <taxon>Bacteria</taxon>
        <taxon>Bacillati</taxon>
        <taxon>Bacillota</taxon>
        <taxon>Clostridia</taxon>
        <taxon>Lachnospirales</taxon>
        <taxon>Cellulosilyticaceae</taxon>
        <taxon>Cellulosilyticum</taxon>
    </lineage>
</organism>
<dbReference type="SUPFAM" id="SSF141868">
    <property type="entry name" value="EAL domain-like"/>
    <property type="match status" value="1"/>
</dbReference>
<evidence type="ECO:0000256" key="10">
    <source>
        <dbReference type="ARBA" id="ARBA00023012"/>
    </source>
</evidence>
<evidence type="ECO:0000256" key="1">
    <source>
        <dbReference type="ARBA" id="ARBA00004651"/>
    </source>
</evidence>
<dbReference type="InterPro" id="IPR029787">
    <property type="entry name" value="Nucleotide_cyclase"/>
</dbReference>
<evidence type="ECO:0000256" key="3">
    <source>
        <dbReference type="ARBA" id="ARBA00022553"/>
    </source>
</evidence>
<evidence type="ECO:0000256" key="5">
    <source>
        <dbReference type="ARBA" id="ARBA00022692"/>
    </source>
</evidence>
<dbReference type="SUPFAM" id="SSF55785">
    <property type="entry name" value="PYP-like sensor domain (PAS domain)"/>
    <property type="match status" value="1"/>
</dbReference>
<feature type="domain" description="HAMP" evidence="16">
    <location>
        <begin position="311"/>
        <end position="363"/>
    </location>
</feature>
<evidence type="ECO:0000256" key="11">
    <source>
        <dbReference type="ARBA" id="ARBA00023136"/>
    </source>
</evidence>
<dbReference type="InterPro" id="IPR029151">
    <property type="entry name" value="Sensor-like_sf"/>
</dbReference>
<accession>F2JRF6</accession>
<dbReference type="InterPro" id="IPR000160">
    <property type="entry name" value="GGDEF_dom"/>
</dbReference>
<dbReference type="SMART" id="SM00052">
    <property type="entry name" value="EAL"/>
    <property type="match status" value="1"/>
</dbReference>
<dbReference type="RefSeq" id="WP_013656064.1">
    <property type="nucleotide sequence ID" value="NC_015275.1"/>
</dbReference>
<dbReference type="GO" id="GO:0016301">
    <property type="term" value="F:kinase activity"/>
    <property type="evidence" value="ECO:0007669"/>
    <property type="project" value="UniProtKB-KW"/>
</dbReference>
<dbReference type="CDD" id="cd01949">
    <property type="entry name" value="GGDEF"/>
    <property type="match status" value="1"/>
</dbReference>
<dbReference type="InterPro" id="IPR001633">
    <property type="entry name" value="EAL_dom"/>
</dbReference>
<dbReference type="NCBIfam" id="TIGR00229">
    <property type="entry name" value="sensory_box"/>
    <property type="match status" value="1"/>
</dbReference>
<dbReference type="SMART" id="SM00267">
    <property type="entry name" value="GGDEF"/>
    <property type="match status" value="1"/>
</dbReference>
<protein>
    <submittedName>
        <fullName evidence="18">Diguanylate cyclase/phosphodiesterase with PAS/PAC sensor(S)</fullName>
    </submittedName>
</protein>